<dbReference type="AlphaFoldDB" id="A0A6L6J330"/>
<proteinExistence type="predicted"/>
<dbReference type="RefSeq" id="WP_155046025.1">
    <property type="nucleotide sequence ID" value="NZ_WMIH01000018.1"/>
</dbReference>
<keyword evidence="2" id="KW-1185">Reference proteome</keyword>
<evidence type="ECO:0000313" key="2">
    <source>
        <dbReference type="Proteomes" id="UP000478740"/>
    </source>
</evidence>
<dbReference type="Proteomes" id="UP000478740">
    <property type="component" value="Unassembled WGS sequence"/>
</dbReference>
<gene>
    <name evidence="1" type="ORF">GL284_18750</name>
</gene>
<protein>
    <submittedName>
        <fullName evidence="1">Uncharacterized protein</fullName>
    </submittedName>
</protein>
<comment type="caution">
    <text evidence="1">The sequence shown here is derived from an EMBL/GenBank/DDBJ whole genome shotgun (WGS) entry which is preliminary data.</text>
</comment>
<reference evidence="1 2" key="1">
    <citation type="submission" date="2019-11" db="EMBL/GenBank/DDBJ databases">
        <authorList>
            <person name="Dong K."/>
        </authorList>
    </citation>
    <scope>NUCLEOTIDE SEQUENCE [LARGE SCALE GENOMIC DNA]</scope>
    <source>
        <strain evidence="1 2">DK608</strain>
    </source>
</reference>
<evidence type="ECO:0000313" key="1">
    <source>
        <dbReference type="EMBL" id="MTH66301.1"/>
    </source>
</evidence>
<dbReference type="EMBL" id="WMII01000027">
    <property type="protein sequence ID" value="MTH66301.1"/>
    <property type="molecule type" value="Genomic_DNA"/>
</dbReference>
<name>A0A6L6J330_9RHOB</name>
<sequence length="444" mass="49090">MFSYLPPGNLDDLVGRPSRQGFLDHWNRWVENQIRDEIRNLTNPKGLDRVPKPLFFTEADSPAQSSELPVTWNGYPLAISRQTAQDPPAGWAWLDELGSTDIYTPDGSNVVTTQFRRHDEYCEWRWDENGPRGSRIIFTAEGPEYWILLAEHDIDRVVSLYQELVSSDVRKGDLLLEVDLQYTTDWLLPAGTYNPFNKWNTKDGIIHLTHPANTLGAEINLAARATVLRRDARGARITESRRLIASSGYGSVNRSSDPNIGYGVNITAVPVNAKNALSITLANPVGLYMDEVAETRITDGNDQPLAGWFRFVRGTKGRGLMAVLEPPEGDPRTLSDVFVEGEPLRSGGQIAGLIQMVIYAATAALGMPMSPLQPPVYRACVAKGTDLSDLSKVNINPGWRPDQTCRQQGAAETPPIALDDAYPELFDAEAFIASGEQRGATRNV</sequence>
<accession>A0A6L6J330</accession>
<organism evidence="1 2">
    <name type="scientific">Paracoccus shanxieyensis</name>
    <dbReference type="NCBI Taxonomy" id="2675752"/>
    <lineage>
        <taxon>Bacteria</taxon>
        <taxon>Pseudomonadati</taxon>
        <taxon>Pseudomonadota</taxon>
        <taxon>Alphaproteobacteria</taxon>
        <taxon>Rhodobacterales</taxon>
        <taxon>Paracoccaceae</taxon>
        <taxon>Paracoccus</taxon>
    </lineage>
</organism>